<accession>A0AAW2SQG5</accession>
<protein>
    <recommendedName>
        <fullName evidence="1">Reverse transcriptase domain-containing protein</fullName>
    </recommendedName>
</protein>
<dbReference type="PANTHER" id="PTHR46890:SF48">
    <property type="entry name" value="RNA-DIRECTED DNA POLYMERASE"/>
    <property type="match status" value="1"/>
</dbReference>
<proteinExistence type="predicted"/>
<dbReference type="EMBL" id="JACGWN010000016">
    <property type="protein sequence ID" value="KAL0394820.1"/>
    <property type="molecule type" value="Genomic_DNA"/>
</dbReference>
<organism evidence="2">
    <name type="scientific">Sesamum latifolium</name>
    <dbReference type="NCBI Taxonomy" id="2727402"/>
    <lineage>
        <taxon>Eukaryota</taxon>
        <taxon>Viridiplantae</taxon>
        <taxon>Streptophyta</taxon>
        <taxon>Embryophyta</taxon>
        <taxon>Tracheophyta</taxon>
        <taxon>Spermatophyta</taxon>
        <taxon>Magnoliopsida</taxon>
        <taxon>eudicotyledons</taxon>
        <taxon>Gunneridae</taxon>
        <taxon>Pentapetalae</taxon>
        <taxon>asterids</taxon>
        <taxon>lamiids</taxon>
        <taxon>Lamiales</taxon>
        <taxon>Pedaliaceae</taxon>
        <taxon>Sesamum</taxon>
    </lineage>
</organism>
<dbReference type="InterPro" id="IPR000477">
    <property type="entry name" value="RT_dom"/>
</dbReference>
<feature type="domain" description="Reverse transcriptase" evidence="1">
    <location>
        <begin position="203"/>
        <end position="283"/>
    </location>
</feature>
<sequence length="293" mass="33084">MPAWSALCPNTQVHVGAARGSDNSSLIVNLHGSEDIAPKTKKLFRFEAMWIGPTVAKIPFAIAGVATRLALREIGYWSVFVIRGASARHKKNVISRLRNREGNWCVLAEETQHTILEHFETQFRSSNPREEAISATLEGMQAKVSADTSTGLTQPFSLKKNTGTLWVLRLLLSFDFLNNRHFDPKFNYTYIVLIPKCPNPEHVTQFSPISLCNITYKIASKMLANRLKPFMNDIISESQLAFVPARLITDNILVAYEINRYLTHKHWGSMGQVALKLDLSKAYECGVDFLREF</sequence>
<evidence type="ECO:0000313" key="2">
    <source>
        <dbReference type="EMBL" id="KAL0394820.1"/>
    </source>
</evidence>
<gene>
    <name evidence="2" type="ORF">Slati_4448200</name>
</gene>
<comment type="caution">
    <text evidence="2">The sequence shown here is derived from an EMBL/GenBank/DDBJ whole genome shotgun (WGS) entry which is preliminary data.</text>
</comment>
<evidence type="ECO:0000259" key="1">
    <source>
        <dbReference type="Pfam" id="PF00078"/>
    </source>
</evidence>
<dbReference type="InterPro" id="IPR052343">
    <property type="entry name" value="Retrotransposon-Effector_Assoc"/>
</dbReference>
<reference evidence="2" key="2">
    <citation type="journal article" date="2024" name="Plant">
        <title>Genomic evolution and insights into agronomic trait innovations of Sesamum species.</title>
        <authorList>
            <person name="Miao H."/>
            <person name="Wang L."/>
            <person name="Qu L."/>
            <person name="Liu H."/>
            <person name="Sun Y."/>
            <person name="Le M."/>
            <person name="Wang Q."/>
            <person name="Wei S."/>
            <person name="Zheng Y."/>
            <person name="Lin W."/>
            <person name="Duan Y."/>
            <person name="Cao H."/>
            <person name="Xiong S."/>
            <person name="Wang X."/>
            <person name="Wei L."/>
            <person name="Li C."/>
            <person name="Ma Q."/>
            <person name="Ju M."/>
            <person name="Zhao R."/>
            <person name="Li G."/>
            <person name="Mu C."/>
            <person name="Tian Q."/>
            <person name="Mei H."/>
            <person name="Zhang T."/>
            <person name="Gao T."/>
            <person name="Zhang H."/>
        </authorList>
    </citation>
    <scope>NUCLEOTIDE SEQUENCE</scope>
    <source>
        <strain evidence="2">KEN1</strain>
    </source>
</reference>
<dbReference type="Pfam" id="PF00078">
    <property type="entry name" value="RVT_1"/>
    <property type="match status" value="1"/>
</dbReference>
<reference evidence="2" key="1">
    <citation type="submission" date="2020-06" db="EMBL/GenBank/DDBJ databases">
        <authorList>
            <person name="Li T."/>
            <person name="Hu X."/>
            <person name="Zhang T."/>
            <person name="Song X."/>
            <person name="Zhang H."/>
            <person name="Dai N."/>
            <person name="Sheng W."/>
            <person name="Hou X."/>
            <person name="Wei L."/>
        </authorList>
    </citation>
    <scope>NUCLEOTIDE SEQUENCE</scope>
    <source>
        <strain evidence="2">KEN1</strain>
        <tissue evidence="2">Leaf</tissue>
    </source>
</reference>
<name>A0AAW2SQG5_9LAMI</name>
<dbReference type="AlphaFoldDB" id="A0AAW2SQG5"/>
<dbReference type="PANTHER" id="PTHR46890">
    <property type="entry name" value="NON-LTR RETROLELEMENT REVERSE TRANSCRIPTASE-LIKE PROTEIN-RELATED"/>
    <property type="match status" value="1"/>
</dbReference>